<evidence type="ECO:0000313" key="1">
    <source>
        <dbReference type="EMBL" id="KAK0957984.1"/>
    </source>
</evidence>
<dbReference type="EMBL" id="JAUJLE010000389">
    <property type="protein sequence ID" value="KAK0957984.1"/>
    <property type="molecule type" value="Genomic_DNA"/>
</dbReference>
<comment type="caution">
    <text evidence="1">The sequence shown here is derived from an EMBL/GenBank/DDBJ whole genome shotgun (WGS) entry which is preliminary data.</text>
</comment>
<dbReference type="AlphaFoldDB" id="A0AAN6K398"/>
<reference evidence="1" key="1">
    <citation type="submission" date="2023-06" db="EMBL/GenBank/DDBJ databases">
        <title>Black Yeasts Isolated from many extreme environments.</title>
        <authorList>
            <person name="Coleine C."/>
            <person name="Stajich J.E."/>
            <person name="Selbmann L."/>
        </authorList>
    </citation>
    <scope>NUCLEOTIDE SEQUENCE</scope>
    <source>
        <strain evidence="1">CCFEE 5200</strain>
    </source>
</reference>
<name>A0AAN6K398_9PEZI</name>
<protein>
    <submittedName>
        <fullName evidence="1">Uncharacterized protein</fullName>
    </submittedName>
</protein>
<dbReference type="Proteomes" id="UP001175353">
    <property type="component" value="Unassembled WGS sequence"/>
</dbReference>
<accession>A0AAN6K398</accession>
<keyword evidence="2" id="KW-1185">Reference proteome</keyword>
<proteinExistence type="predicted"/>
<evidence type="ECO:0000313" key="2">
    <source>
        <dbReference type="Proteomes" id="UP001175353"/>
    </source>
</evidence>
<sequence length="281" mass="32740">MNQETLEYRVAATDRPERLKVKHLLQYPYLTEVLPAPSEGIDAERDVKHRQHLTILAHVMSCGNIWIKLRETETVHLHNQSGHRRTTNTITNLPLQDFLLGDFNTRAKQAPIASTTRSRRFRKYETFMSNDLDISSLQRIGDLEIEITMSAEKHLELVLGGFEHDDASQKYSDDLAESKVTGRPTLKIYWLDSYKFYENADVEQSRRISLEILRTWSFLLHPRHKSQFRSARRAYETLETPLCLKEYLEHLSPANKNLQPSELGDIIDANLHVHFTTWNNT</sequence>
<organism evidence="1 2">
    <name type="scientific">Friedmanniomyces endolithicus</name>
    <dbReference type="NCBI Taxonomy" id="329885"/>
    <lineage>
        <taxon>Eukaryota</taxon>
        <taxon>Fungi</taxon>
        <taxon>Dikarya</taxon>
        <taxon>Ascomycota</taxon>
        <taxon>Pezizomycotina</taxon>
        <taxon>Dothideomycetes</taxon>
        <taxon>Dothideomycetidae</taxon>
        <taxon>Mycosphaerellales</taxon>
        <taxon>Teratosphaeriaceae</taxon>
        <taxon>Friedmanniomyces</taxon>
    </lineage>
</organism>
<gene>
    <name evidence="1" type="ORF">LTR91_021573</name>
</gene>